<evidence type="ECO:0000313" key="2">
    <source>
        <dbReference type="EMBL" id="KAL2476210.1"/>
    </source>
</evidence>
<comment type="caution">
    <text evidence="2">The sequence shown here is derived from an EMBL/GenBank/DDBJ whole genome shotgun (WGS) entry which is preliminary data.</text>
</comment>
<feature type="domain" description="Reverse transcriptase Ty1/copia-type" evidence="1">
    <location>
        <begin position="125"/>
        <end position="230"/>
    </location>
</feature>
<dbReference type="Pfam" id="PF07727">
    <property type="entry name" value="RVT_2"/>
    <property type="match status" value="1"/>
</dbReference>
<name>A0ABD1QJ18_9LAMI</name>
<protein>
    <submittedName>
        <fullName evidence="2">Retrovirus-related Pol polyprotein from transposon RE1</fullName>
    </submittedName>
</protein>
<reference evidence="3" key="1">
    <citation type="submission" date="2024-07" db="EMBL/GenBank/DDBJ databases">
        <title>Two chromosome-level genome assemblies of Korean endemic species Abeliophyllum distichum and Forsythia ovata (Oleaceae).</title>
        <authorList>
            <person name="Jang H."/>
        </authorList>
    </citation>
    <scope>NUCLEOTIDE SEQUENCE [LARGE SCALE GENOMIC DNA]</scope>
</reference>
<keyword evidence="3" id="KW-1185">Reference proteome</keyword>
<dbReference type="EMBL" id="JBFOLK010000011">
    <property type="protein sequence ID" value="KAL2476210.1"/>
    <property type="molecule type" value="Genomic_DNA"/>
</dbReference>
<dbReference type="SUPFAM" id="SSF56672">
    <property type="entry name" value="DNA/RNA polymerases"/>
    <property type="match status" value="1"/>
</dbReference>
<evidence type="ECO:0000259" key="1">
    <source>
        <dbReference type="Pfam" id="PF07727"/>
    </source>
</evidence>
<dbReference type="Proteomes" id="UP001604336">
    <property type="component" value="Unassembled WGS sequence"/>
</dbReference>
<dbReference type="AlphaFoldDB" id="A0ABD1QJ18"/>
<accession>A0ABD1QJ18</accession>
<gene>
    <name evidence="2" type="ORF">Adt_36946</name>
</gene>
<dbReference type="InterPro" id="IPR043502">
    <property type="entry name" value="DNA/RNA_pol_sf"/>
</dbReference>
<evidence type="ECO:0000313" key="3">
    <source>
        <dbReference type="Proteomes" id="UP001604336"/>
    </source>
</evidence>
<proteinExistence type="predicted"/>
<sequence length="240" mass="27171">MVARLHFENHHSEDVIAVRKGDNCGPKDTSMANLNFSNQSHGSNSNPTTQVPTLLNNLSPFGMNLTQAASVKLDRDNFLLWKNVIMPIVRGHGLEGYLLGTKESAVKEEKWRKAMDDEIDAIERNDTWELTDLPKGHKTIGVKWVFKTKLKENGEVDKYKARLVAKGYTQEYGIDYTEVFAPVARHDTIRLVIALAAQNSWPIFQLDVKSAFLHGNLEEHVFVEQPLVILRSKMSIKCID</sequence>
<organism evidence="2 3">
    <name type="scientific">Abeliophyllum distichum</name>
    <dbReference type="NCBI Taxonomy" id="126358"/>
    <lineage>
        <taxon>Eukaryota</taxon>
        <taxon>Viridiplantae</taxon>
        <taxon>Streptophyta</taxon>
        <taxon>Embryophyta</taxon>
        <taxon>Tracheophyta</taxon>
        <taxon>Spermatophyta</taxon>
        <taxon>Magnoliopsida</taxon>
        <taxon>eudicotyledons</taxon>
        <taxon>Gunneridae</taxon>
        <taxon>Pentapetalae</taxon>
        <taxon>asterids</taxon>
        <taxon>lamiids</taxon>
        <taxon>Lamiales</taxon>
        <taxon>Oleaceae</taxon>
        <taxon>Forsythieae</taxon>
        <taxon>Abeliophyllum</taxon>
    </lineage>
</organism>
<dbReference type="InterPro" id="IPR013103">
    <property type="entry name" value="RVT_2"/>
</dbReference>